<evidence type="ECO:0000313" key="3">
    <source>
        <dbReference type="Proteomes" id="UP001232973"/>
    </source>
</evidence>
<feature type="compositionally biased region" description="Polar residues" evidence="1">
    <location>
        <begin position="84"/>
        <end position="94"/>
    </location>
</feature>
<evidence type="ECO:0008006" key="4">
    <source>
        <dbReference type="Google" id="ProtNLM"/>
    </source>
</evidence>
<name>A0ABT9XM64_9BACL</name>
<dbReference type="Proteomes" id="UP001232973">
    <property type="component" value="Unassembled WGS sequence"/>
</dbReference>
<proteinExistence type="predicted"/>
<evidence type="ECO:0000256" key="1">
    <source>
        <dbReference type="SAM" id="MobiDB-lite"/>
    </source>
</evidence>
<organism evidence="2 3">
    <name type="scientific">Alicyclobacillus cycloheptanicus</name>
    <dbReference type="NCBI Taxonomy" id="1457"/>
    <lineage>
        <taxon>Bacteria</taxon>
        <taxon>Bacillati</taxon>
        <taxon>Bacillota</taxon>
        <taxon>Bacilli</taxon>
        <taxon>Bacillales</taxon>
        <taxon>Alicyclobacillaceae</taxon>
        <taxon>Alicyclobacillus</taxon>
    </lineage>
</organism>
<keyword evidence="3" id="KW-1185">Reference proteome</keyword>
<comment type="caution">
    <text evidence="2">The sequence shown here is derived from an EMBL/GenBank/DDBJ whole genome shotgun (WGS) entry which is preliminary data.</text>
</comment>
<evidence type="ECO:0000313" key="2">
    <source>
        <dbReference type="EMBL" id="MDQ0191409.1"/>
    </source>
</evidence>
<feature type="compositionally biased region" description="Polar residues" evidence="1">
    <location>
        <begin position="1"/>
        <end position="13"/>
    </location>
</feature>
<feature type="region of interest" description="Disordered" evidence="1">
    <location>
        <begin position="72"/>
        <end position="94"/>
    </location>
</feature>
<dbReference type="EMBL" id="JAUSTP010000041">
    <property type="protein sequence ID" value="MDQ0191409.1"/>
    <property type="molecule type" value="Genomic_DNA"/>
</dbReference>
<dbReference type="Pfam" id="PF13031">
    <property type="entry name" value="DUF3892"/>
    <property type="match status" value="1"/>
</dbReference>
<accession>A0ABT9XM64</accession>
<gene>
    <name evidence="2" type="ORF">J2S03_003280</name>
</gene>
<protein>
    <recommendedName>
        <fullName evidence="4">DUF3892 domain-containing protein</fullName>
    </recommendedName>
</protein>
<reference evidence="2 3" key="1">
    <citation type="submission" date="2023-07" db="EMBL/GenBank/DDBJ databases">
        <title>Genomic Encyclopedia of Type Strains, Phase IV (KMG-IV): sequencing the most valuable type-strain genomes for metagenomic binning, comparative biology and taxonomic classification.</title>
        <authorList>
            <person name="Goeker M."/>
        </authorList>
    </citation>
    <scope>NUCLEOTIDE SEQUENCE [LARGE SCALE GENOMIC DNA]</scope>
    <source>
        <strain evidence="2 3">DSM 4006</strain>
    </source>
</reference>
<sequence>MQQNEANGVNEDSLQAGAGPSQNRVVAVRKNGDGDIVQFKLADGRVVDYPQAIEMAKNGQIEHANAFRGRDGDFHIRSDADGDPSNNFDNLPQF</sequence>
<dbReference type="InterPro" id="IPR024997">
    <property type="entry name" value="DUF3892"/>
</dbReference>
<dbReference type="RefSeq" id="WP_274454992.1">
    <property type="nucleotide sequence ID" value="NZ_CP067097.1"/>
</dbReference>
<feature type="region of interest" description="Disordered" evidence="1">
    <location>
        <begin position="1"/>
        <end position="22"/>
    </location>
</feature>